<feature type="compositionally biased region" description="Polar residues" evidence="1">
    <location>
        <begin position="118"/>
        <end position="130"/>
    </location>
</feature>
<accession>A0A0B2VDZ1</accession>
<dbReference type="EMBL" id="JPKZ01001879">
    <property type="protein sequence ID" value="KHN79637.1"/>
    <property type="molecule type" value="Genomic_DNA"/>
</dbReference>
<gene>
    <name evidence="2" type="ORF">Tcan_11807</name>
</gene>
<keyword evidence="3" id="KW-1185">Reference proteome</keyword>
<feature type="region of interest" description="Disordered" evidence="1">
    <location>
        <begin position="111"/>
        <end position="149"/>
    </location>
</feature>
<dbReference type="AlphaFoldDB" id="A0A0B2VDZ1"/>
<dbReference type="Proteomes" id="UP000031036">
    <property type="component" value="Unassembled WGS sequence"/>
</dbReference>
<evidence type="ECO:0000313" key="3">
    <source>
        <dbReference type="Proteomes" id="UP000031036"/>
    </source>
</evidence>
<protein>
    <submittedName>
        <fullName evidence="2">Uncharacterized protein</fullName>
    </submittedName>
</protein>
<name>A0A0B2VDZ1_TOXCA</name>
<reference evidence="2 3" key="1">
    <citation type="submission" date="2014-11" db="EMBL/GenBank/DDBJ databases">
        <title>Genetic blueprint of the zoonotic pathogen Toxocara canis.</title>
        <authorList>
            <person name="Zhu X.-Q."/>
            <person name="Korhonen P.K."/>
            <person name="Cai H."/>
            <person name="Young N.D."/>
            <person name="Nejsum P."/>
            <person name="von Samson-Himmelstjerna G."/>
            <person name="Boag P.R."/>
            <person name="Tan P."/>
            <person name="Li Q."/>
            <person name="Min J."/>
            <person name="Yang Y."/>
            <person name="Wang X."/>
            <person name="Fang X."/>
            <person name="Hall R.S."/>
            <person name="Hofmann A."/>
            <person name="Sternberg P.W."/>
            <person name="Jex A.R."/>
            <person name="Gasser R.B."/>
        </authorList>
    </citation>
    <scope>NUCLEOTIDE SEQUENCE [LARGE SCALE GENOMIC DNA]</scope>
    <source>
        <strain evidence="2">PN_DK_2014</strain>
    </source>
</reference>
<evidence type="ECO:0000256" key="1">
    <source>
        <dbReference type="SAM" id="MobiDB-lite"/>
    </source>
</evidence>
<organism evidence="2 3">
    <name type="scientific">Toxocara canis</name>
    <name type="common">Canine roundworm</name>
    <dbReference type="NCBI Taxonomy" id="6265"/>
    <lineage>
        <taxon>Eukaryota</taxon>
        <taxon>Metazoa</taxon>
        <taxon>Ecdysozoa</taxon>
        <taxon>Nematoda</taxon>
        <taxon>Chromadorea</taxon>
        <taxon>Rhabditida</taxon>
        <taxon>Spirurina</taxon>
        <taxon>Ascaridomorpha</taxon>
        <taxon>Ascaridoidea</taxon>
        <taxon>Toxocaridae</taxon>
        <taxon>Toxocara</taxon>
    </lineage>
</organism>
<evidence type="ECO:0000313" key="2">
    <source>
        <dbReference type="EMBL" id="KHN79637.1"/>
    </source>
</evidence>
<sequence>MVKFRLYNSQGFLKDHIGVVNFRLYYFHGFRKDYIEFGFLHSRCLNQEEKYSSPCVVKKWRWDEQGGWRYFTSSMKFFRILPRVVHCLVESWRLRGSISVPYLSFIGPNIASGPRNGQPENTPPAQSGSTRRFPRGQRMANSRMLPGTAKQPKWCFGRKRFLTMSFRVPSVGRGGEKYPGQSVP</sequence>
<comment type="caution">
    <text evidence="2">The sequence shown here is derived from an EMBL/GenBank/DDBJ whole genome shotgun (WGS) entry which is preliminary data.</text>
</comment>
<proteinExistence type="predicted"/>